<protein>
    <submittedName>
        <fullName evidence="1">Uncharacterized protein</fullName>
    </submittedName>
</protein>
<dbReference type="OrthoDB" id="9969702at2"/>
<proteinExistence type="predicted"/>
<accession>G4Q9C6</accession>
<dbReference type="Proteomes" id="UP000009284">
    <property type="component" value="Chromosome"/>
</dbReference>
<gene>
    <name evidence="1" type="ordered locus">TASI_0692</name>
</gene>
<organism evidence="1 2">
    <name type="scientific">Taylorella asinigenitalis (strain MCE3)</name>
    <dbReference type="NCBI Taxonomy" id="1008459"/>
    <lineage>
        <taxon>Bacteria</taxon>
        <taxon>Pseudomonadati</taxon>
        <taxon>Pseudomonadota</taxon>
        <taxon>Betaproteobacteria</taxon>
        <taxon>Burkholderiales</taxon>
        <taxon>Alcaligenaceae</taxon>
        <taxon>Taylorella</taxon>
    </lineage>
</organism>
<dbReference type="RefSeq" id="WP_014111360.1">
    <property type="nucleotide sequence ID" value="NC_016043.1"/>
</dbReference>
<dbReference type="HOGENOM" id="CLU_1015387_0_0_4"/>
<dbReference type="eggNOG" id="COG4255">
    <property type="taxonomic scope" value="Bacteria"/>
</dbReference>
<dbReference type="EMBL" id="CP003059">
    <property type="protein sequence ID" value="AEP36463.1"/>
    <property type="molecule type" value="Genomic_DNA"/>
</dbReference>
<evidence type="ECO:0000313" key="2">
    <source>
        <dbReference type="Proteomes" id="UP000009284"/>
    </source>
</evidence>
<reference evidence="1 2" key="2">
    <citation type="journal article" date="2012" name="PLoS ONE">
        <title>Genomic characterization of the taylorella genus.</title>
        <authorList>
            <person name="Hebert L."/>
            <person name="Moumen B."/>
            <person name="Pons N."/>
            <person name="Duquesne F."/>
            <person name="Breuil M.F."/>
            <person name="Goux D."/>
            <person name="Batto J.M."/>
            <person name="Laugier C."/>
            <person name="Renault P."/>
            <person name="Petry S."/>
        </authorList>
    </citation>
    <scope>NUCLEOTIDE SEQUENCE [LARGE SCALE GENOMIC DNA]</scope>
    <source>
        <strain evidence="1 2">MCE3</strain>
    </source>
</reference>
<dbReference type="AlphaFoldDB" id="G4Q9C6"/>
<evidence type="ECO:0000313" key="1">
    <source>
        <dbReference type="EMBL" id="AEP36463.1"/>
    </source>
</evidence>
<reference key="1">
    <citation type="submission" date="2011-09" db="EMBL/GenBank/DDBJ databases">
        <title>Genomic characterization of the Taylorella genus.</title>
        <authorList>
            <person name="Hebert L."/>
            <person name="Moumen B."/>
            <person name="Pons N."/>
            <person name="Duquesne F."/>
            <person name="Breuil M.-F."/>
            <person name="Goux D."/>
            <person name="Batto J.-M."/>
            <person name="Renault P."/>
            <person name="Laugier C."/>
            <person name="Petry S."/>
        </authorList>
    </citation>
    <scope>NUCLEOTIDE SEQUENCE</scope>
    <source>
        <strain>MCE3</strain>
    </source>
</reference>
<dbReference type="STRING" id="1008459.TASI_0692"/>
<dbReference type="KEGG" id="tas:TASI_0692"/>
<keyword evidence="2" id="KW-1185">Reference proteome</keyword>
<name>G4Q9C6_TAYAM</name>
<sequence length="274" mass="32670">MDLIISSFIPPKPLINKFAEYIEKSLPNIHKLIRNSKISFYDFECEKYLCTADEYLMHNDIEDLNSAGYLNEIKEFHYVLDFGHNSVRNHEVNFHKVSENLLLSDKFKNVLQTIRKELTEYDIDLKREKDKFILLSPISLGRLPSTSLIEETSITQWWPDTEETKYFRKIYNHILMTMHQIAEDEYINGIWIYGEDAGALPQKKDIVFVDGLREAYIKNDWESWFNQLLEIDQSIADYKNIFLTSTDKILHLKEAKFLDKWFKPNWKKVWTQVK</sequence>